<evidence type="ECO:0000256" key="2">
    <source>
        <dbReference type="ARBA" id="ARBA00008226"/>
    </source>
</evidence>
<evidence type="ECO:0000256" key="6">
    <source>
        <dbReference type="ARBA" id="ARBA00022840"/>
    </source>
</evidence>
<keyword evidence="5 10" id="KW-0547">Nucleotide-binding</keyword>
<dbReference type="PANTHER" id="PTHR30075">
    <property type="entry name" value="GLYCYL-TRNA SYNTHETASE"/>
    <property type="match status" value="1"/>
</dbReference>
<dbReference type="HAMAP" id="MF_00255">
    <property type="entry name" value="Gly_tRNA_synth_beta"/>
    <property type="match status" value="1"/>
</dbReference>
<keyword evidence="4 10" id="KW-0436">Ligase</keyword>
<proteinExistence type="inferred from homology"/>
<dbReference type="AlphaFoldDB" id="A0A8J3BEV5"/>
<evidence type="ECO:0000256" key="7">
    <source>
        <dbReference type="ARBA" id="ARBA00022917"/>
    </source>
</evidence>
<comment type="similarity">
    <text evidence="2 10">Belongs to the class-II aminoacyl-tRNA synthetase family.</text>
</comment>
<dbReference type="GO" id="GO:0005829">
    <property type="term" value="C:cytosol"/>
    <property type="evidence" value="ECO:0007669"/>
    <property type="project" value="TreeGrafter"/>
</dbReference>
<reference evidence="12" key="1">
    <citation type="journal article" date="2014" name="Int. J. Syst. Evol. Microbiol.">
        <title>Complete genome sequence of Corynebacterium casei LMG S-19264T (=DSM 44701T), isolated from a smear-ripened cheese.</title>
        <authorList>
            <consortium name="US DOE Joint Genome Institute (JGI-PGF)"/>
            <person name="Walter F."/>
            <person name="Albersmeier A."/>
            <person name="Kalinowski J."/>
            <person name="Ruckert C."/>
        </authorList>
    </citation>
    <scope>NUCLEOTIDE SEQUENCE</scope>
    <source>
        <strain evidence="12">JCM 14719</strain>
    </source>
</reference>
<comment type="caution">
    <text evidence="12">The sequence shown here is derived from an EMBL/GenBank/DDBJ whole genome shotgun (WGS) entry which is preliminary data.</text>
</comment>
<dbReference type="PROSITE" id="PS50861">
    <property type="entry name" value="AA_TRNA_LIGASE_II_GLYAB"/>
    <property type="match status" value="1"/>
</dbReference>
<reference evidence="12" key="2">
    <citation type="submission" date="2020-09" db="EMBL/GenBank/DDBJ databases">
        <authorList>
            <person name="Sun Q."/>
            <person name="Ohkuma M."/>
        </authorList>
    </citation>
    <scope>NUCLEOTIDE SEQUENCE</scope>
    <source>
        <strain evidence="12">JCM 14719</strain>
    </source>
</reference>
<accession>A0A8J3BEV5</accession>
<feature type="domain" description="DALR anticodon binding" evidence="11">
    <location>
        <begin position="585"/>
        <end position="678"/>
    </location>
</feature>
<dbReference type="InterPro" id="IPR006194">
    <property type="entry name" value="Gly-tRNA-synth_heterodimer"/>
</dbReference>
<evidence type="ECO:0000256" key="5">
    <source>
        <dbReference type="ARBA" id="ARBA00022741"/>
    </source>
</evidence>
<keyword evidence="13" id="KW-1185">Reference proteome</keyword>
<dbReference type="GO" id="GO:0006420">
    <property type="term" value="P:arginyl-tRNA aminoacylation"/>
    <property type="evidence" value="ECO:0007669"/>
    <property type="project" value="InterPro"/>
</dbReference>
<dbReference type="EC" id="6.1.1.14" evidence="10"/>
<evidence type="ECO:0000256" key="9">
    <source>
        <dbReference type="ARBA" id="ARBA00047937"/>
    </source>
</evidence>
<evidence type="ECO:0000256" key="3">
    <source>
        <dbReference type="ARBA" id="ARBA00022490"/>
    </source>
</evidence>
<dbReference type="Pfam" id="PF05746">
    <property type="entry name" value="DALR_1"/>
    <property type="match status" value="1"/>
</dbReference>
<dbReference type="Proteomes" id="UP000637720">
    <property type="component" value="Unassembled WGS sequence"/>
</dbReference>
<dbReference type="RefSeq" id="WP_188817463.1">
    <property type="nucleotide sequence ID" value="NZ_BMOF01000030.1"/>
</dbReference>
<dbReference type="SUPFAM" id="SSF109604">
    <property type="entry name" value="HD-domain/PDEase-like"/>
    <property type="match status" value="1"/>
</dbReference>
<evidence type="ECO:0000256" key="8">
    <source>
        <dbReference type="ARBA" id="ARBA00023146"/>
    </source>
</evidence>
<evidence type="ECO:0000259" key="11">
    <source>
        <dbReference type="Pfam" id="PF05746"/>
    </source>
</evidence>
<comment type="subunit">
    <text evidence="10">Tetramer of two alpha and two beta subunits.</text>
</comment>
<dbReference type="EMBL" id="BMOF01000030">
    <property type="protein sequence ID" value="GGK02297.1"/>
    <property type="molecule type" value="Genomic_DNA"/>
</dbReference>
<dbReference type="PRINTS" id="PR01045">
    <property type="entry name" value="TRNASYNTHGB"/>
</dbReference>
<dbReference type="InterPro" id="IPR015944">
    <property type="entry name" value="Gly-tRNA-synth_bsu"/>
</dbReference>
<dbReference type="InterPro" id="IPR008909">
    <property type="entry name" value="DALR_anticod-bd"/>
</dbReference>
<keyword evidence="8 10" id="KW-0030">Aminoacyl-tRNA synthetase</keyword>
<evidence type="ECO:0000313" key="12">
    <source>
        <dbReference type="EMBL" id="GGK02297.1"/>
    </source>
</evidence>
<dbReference type="NCBIfam" id="TIGR00211">
    <property type="entry name" value="glyS"/>
    <property type="match status" value="1"/>
</dbReference>
<keyword evidence="7 10" id="KW-0648">Protein biosynthesis</keyword>
<keyword evidence="6 10" id="KW-0067">ATP-binding</keyword>
<evidence type="ECO:0000256" key="4">
    <source>
        <dbReference type="ARBA" id="ARBA00022598"/>
    </source>
</evidence>
<dbReference type="Pfam" id="PF02092">
    <property type="entry name" value="tRNA_synt_2f"/>
    <property type="match status" value="1"/>
</dbReference>
<keyword evidence="3 10" id="KW-0963">Cytoplasm</keyword>
<dbReference type="GO" id="GO:0004820">
    <property type="term" value="F:glycine-tRNA ligase activity"/>
    <property type="evidence" value="ECO:0007669"/>
    <property type="project" value="UniProtKB-UniRule"/>
</dbReference>
<gene>
    <name evidence="10 12" type="primary">glyS</name>
    <name evidence="12" type="ORF">GCM10007043_15470</name>
</gene>
<dbReference type="PANTHER" id="PTHR30075:SF2">
    <property type="entry name" value="GLYCINE--TRNA LIGASE, CHLOROPLASTIC_MITOCHONDRIAL 2"/>
    <property type="match status" value="1"/>
</dbReference>
<evidence type="ECO:0000313" key="13">
    <source>
        <dbReference type="Proteomes" id="UP000637720"/>
    </source>
</evidence>
<comment type="catalytic activity">
    <reaction evidence="9 10">
        <text>tRNA(Gly) + glycine + ATP = glycyl-tRNA(Gly) + AMP + diphosphate</text>
        <dbReference type="Rhea" id="RHEA:16013"/>
        <dbReference type="Rhea" id="RHEA-COMP:9664"/>
        <dbReference type="Rhea" id="RHEA-COMP:9683"/>
        <dbReference type="ChEBI" id="CHEBI:30616"/>
        <dbReference type="ChEBI" id="CHEBI:33019"/>
        <dbReference type="ChEBI" id="CHEBI:57305"/>
        <dbReference type="ChEBI" id="CHEBI:78442"/>
        <dbReference type="ChEBI" id="CHEBI:78522"/>
        <dbReference type="ChEBI" id="CHEBI:456215"/>
        <dbReference type="EC" id="6.1.1.14"/>
    </reaction>
</comment>
<protein>
    <recommendedName>
        <fullName evidence="10">Glycine--tRNA ligase beta subunit</fullName>
        <ecNumber evidence="10">6.1.1.14</ecNumber>
    </recommendedName>
    <alternativeName>
        <fullName evidence="10">Glycyl-tRNA synthetase beta subunit</fullName>
        <shortName evidence="10">GlyRS</shortName>
    </alternativeName>
</protein>
<evidence type="ECO:0000256" key="1">
    <source>
        <dbReference type="ARBA" id="ARBA00004496"/>
    </source>
</evidence>
<organism evidence="12 13">
    <name type="scientific">Calditerricola satsumensis</name>
    <dbReference type="NCBI Taxonomy" id="373054"/>
    <lineage>
        <taxon>Bacteria</taxon>
        <taxon>Bacillati</taxon>
        <taxon>Bacillota</taxon>
        <taxon>Bacilli</taxon>
        <taxon>Bacillales</taxon>
        <taxon>Bacillaceae</taxon>
        <taxon>Calditerricola</taxon>
    </lineage>
</organism>
<comment type="subcellular location">
    <subcellularLocation>
        <location evidence="1 10">Cytoplasm</location>
    </subcellularLocation>
</comment>
<evidence type="ECO:0000256" key="10">
    <source>
        <dbReference type="HAMAP-Rule" id="MF_00255"/>
    </source>
</evidence>
<sequence>MATRDVLLEIGTEEIPARFVQAAVNQLAEKVQTFFRDRRIAFGEVRTYATPRRLAVWVKDVAEKQEDVSEEVRGPAKHIAVDEAGNWTKAAEGFARKQGVSLDDLYFKEVKGVPYVFARKHHPGAPTREILPELGDVIRSLSFPKSMRWGTHDLRFVRPIRWLVALFGADVVPIEVAGVRAGNVTKGHRFLGREVTVDEPARYEALLEEQYVIADVAKRRQRILDQIRALEAEKGWRIPVDEGLLEEVTHLVEYPTVLWGSFDPEFLAVNRHVLVTAMREHQRYFPVENERGELLPHFVTVRNGDDRHLDTVRKGNEKVLRARLADARFFYEEDQKLSILDALAKLKAIVYHEDLGTLADKVDRVRTLSARIADALGLDAETKRLVDRTAEICKFDLVTQMVYEFPELEGIMGEDYARRAGEPDAVARGVFEHHLPRFAGDRLPASDVGAVVGVADKVDTLVGFFSLGLIPTGSQDPYALRRAASGVVHILLDRKWPLALDALLDAALGLYAEKGLGKRPADEVKADLLAFFAQRLKTVLQEGGIRYDVIDAVLGSDFADLVAAVTRAKVLEARHEEEAFRAAVEAFTRLYNLSRKAETAGEVQEALFEEDAERALYKAYLAAKEQAEKAEAAGDWAGVLDAWSALAEPIHAFFDAVLVMAPDPAVRQNRLSLIKRIADDLWRYADFSKLVLA</sequence>
<dbReference type="GO" id="GO:0005524">
    <property type="term" value="F:ATP binding"/>
    <property type="evidence" value="ECO:0007669"/>
    <property type="project" value="UniProtKB-UniRule"/>
</dbReference>
<dbReference type="GO" id="GO:0004814">
    <property type="term" value="F:arginine-tRNA ligase activity"/>
    <property type="evidence" value="ECO:0007669"/>
    <property type="project" value="InterPro"/>
</dbReference>
<name>A0A8J3BEV5_9BACI</name>
<dbReference type="GO" id="GO:0006426">
    <property type="term" value="P:glycyl-tRNA aminoacylation"/>
    <property type="evidence" value="ECO:0007669"/>
    <property type="project" value="UniProtKB-UniRule"/>
</dbReference>